<feature type="compositionally biased region" description="Basic and acidic residues" evidence="17">
    <location>
        <begin position="821"/>
        <end position="834"/>
    </location>
</feature>
<evidence type="ECO:0000256" key="11">
    <source>
        <dbReference type="ARBA" id="ARBA00022842"/>
    </source>
</evidence>
<dbReference type="GO" id="GO:0046872">
    <property type="term" value="F:metal ion binding"/>
    <property type="evidence" value="ECO:0007669"/>
    <property type="project" value="UniProtKB-KW"/>
</dbReference>
<name>A0A212FB94_DANPL</name>
<dbReference type="eggNOG" id="KOG2525">
    <property type="taxonomic scope" value="Eukaryota"/>
</dbReference>
<keyword evidence="9" id="KW-0547">Nucleotide-binding</keyword>
<evidence type="ECO:0000256" key="3">
    <source>
        <dbReference type="ARBA" id="ARBA00008276"/>
    </source>
</evidence>
<dbReference type="Pfam" id="PF04145">
    <property type="entry name" value="Ctr"/>
    <property type="match status" value="1"/>
</dbReference>
<proteinExistence type="inferred from homology"/>
<dbReference type="InterPro" id="IPR007274">
    <property type="entry name" value="Cop_transporter"/>
</dbReference>
<dbReference type="AlphaFoldDB" id="A0A212FB94"/>
<dbReference type="GO" id="GO:0005524">
    <property type="term" value="F:ATP binding"/>
    <property type="evidence" value="ECO:0007669"/>
    <property type="project" value="UniProtKB-KW"/>
</dbReference>
<organism evidence="19 20">
    <name type="scientific">Danaus plexippus plexippus</name>
    <dbReference type="NCBI Taxonomy" id="278856"/>
    <lineage>
        <taxon>Eukaryota</taxon>
        <taxon>Metazoa</taxon>
        <taxon>Ecdysozoa</taxon>
        <taxon>Arthropoda</taxon>
        <taxon>Hexapoda</taxon>
        <taxon>Insecta</taxon>
        <taxon>Pterygota</taxon>
        <taxon>Neoptera</taxon>
        <taxon>Endopterygota</taxon>
        <taxon>Lepidoptera</taxon>
        <taxon>Glossata</taxon>
        <taxon>Ditrysia</taxon>
        <taxon>Papilionoidea</taxon>
        <taxon>Nymphalidae</taxon>
        <taxon>Danainae</taxon>
        <taxon>Danaini</taxon>
        <taxon>Danaina</taxon>
        <taxon>Danaus</taxon>
        <taxon>Danaus</taxon>
    </lineage>
</organism>
<comment type="subcellular location">
    <subcellularLocation>
        <location evidence="1">Membrane</location>
    </subcellularLocation>
</comment>
<dbReference type="Gene3D" id="3.40.1190.10">
    <property type="entry name" value="Mur-like, catalytic domain"/>
    <property type="match status" value="1"/>
</dbReference>
<protein>
    <recommendedName>
        <fullName evidence="4">tetrahydrofolate synthase</fullName>
        <ecNumber evidence="4">6.3.2.17</ecNumber>
    </recommendedName>
    <alternativeName>
        <fullName evidence="15">Folylpoly-gamma-glutamate synthetase</fullName>
    </alternativeName>
    <alternativeName>
        <fullName evidence="14">Tetrahydrofolylpolyglutamate synthase</fullName>
    </alternativeName>
</protein>
<comment type="similarity">
    <text evidence="3">Belongs to the folylpolyglutamate synthase family.</text>
</comment>
<dbReference type="GO" id="GO:0005739">
    <property type="term" value="C:mitochondrion"/>
    <property type="evidence" value="ECO:0007669"/>
    <property type="project" value="TreeGrafter"/>
</dbReference>
<dbReference type="SUPFAM" id="SSF53623">
    <property type="entry name" value="MurD-like peptide ligases, catalytic domain"/>
    <property type="match status" value="1"/>
</dbReference>
<dbReference type="InterPro" id="IPR018109">
    <property type="entry name" value="Folylpolyglutamate_synth_CS"/>
</dbReference>
<dbReference type="Proteomes" id="UP000007151">
    <property type="component" value="Unassembled WGS sequence"/>
</dbReference>
<dbReference type="InParanoid" id="A0A212FB94"/>
<evidence type="ECO:0000256" key="8">
    <source>
        <dbReference type="ARBA" id="ARBA00022723"/>
    </source>
</evidence>
<comment type="pathway">
    <text evidence="2">Cofactor biosynthesis; tetrahydrofolylpolyglutamate biosynthesis.</text>
</comment>
<evidence type="ECO:0000256" key="2">
    <source>
        <dbReference type="ARBA" id="ARBA00005150"/>
    </source>
</evidence>
<dbReference type="GO" id="GO:0005375">
    <property type="term" value="F:copper ion transmembrane transporter activity"/>
    <property type="evidence" value="ECO:0007669"/>
    <property type="project" value="InterPro"/>
</dbReference>
<keyword evidence="8" id="KW-0479">Metal-binding</keyword>
<gene>
    <name evidence="19" type="ORF">KGM_208845</name>
</gene>
<keyword evidence="12 18" id="KW-1133">Transmembrane helix</keyword>
<comment type="catalytic activity">
    <reaction evidence="16">
        <text>(6S)-5,6,7,8-tetrahydrofolyl-(gamma-L-Glu)(n) + L-glutamate + ATP = (6S)-5,6,7,8-tetrahydrofolyl-(gamma-L-Glu)(n+1) + ADP + phosphate + H(+)</text>
        <dbReference type="Rhea" id="RHEA:10580"/>
        <dbReference type="Rhea" id="RHEA-COMP:14738"/>
        <dbReference type="Rhea" id="RHEA-COMP:14740"/>
        <dbReference type="ChEBI" id="CHEBI:15378"/>
        <dbReference type="ChEBI" id="CHEBI:29985"/>
        <dbReference type="ChEBI" id="CHEBI:30616"/>
        <dbReference type="ChEBI" id="CHEBI:43474"/>
        <dbReference type="ChEBI" id="CHEBI:141005"/>
        <dbReference type="ChEBI" id="CHEBI:456216"/>
        <dbReference type="EC" id="6.3.2.17"/>
    </reaction>
</comment>
<dbReference type="InterPro" id="IPR001645">
    <property type="entry name" value="Folylpolyglutamate_synth"/>
</dbReference>
<evidence type="ECO:0000256" key="18">
    <source>
        <dbReference type="SAM" id="Phobius"/>
    </source>
</evidence>
<keyword evidence="10" id="KW-0067">ATP-binding</keyword>
<dbReference type="GO" id="GO:0006730">
    <property type="term" value="P:one-carbon metabolic process"/>
    <property type="evidence" value="ECO:0007669"/>
    <property type="project" value="UniProtKB-KW"/>
</dbReference>
<dbReference type="EC" id="6.3.2.17" evidence="4"/>
<comment type="caution">
    <text evidence="19">The sequence shown here is derived from an EMBL/GenBank/DDBJ whole genome shotgun (WGS) entry which is preliminary data.</text>
</comment>
<feature type="compositionally biased region" description="Polar residues" evidence="17">
    <location>
        <begin position="835"/>
        <end position="846"/>
    </location>
</feature>
<feature type="compositionally biased region" description="Basic and acidic residues" evidence="17">
    <location>
        <begin position="848"/>
        <end position="858"/>
    </location>
</feature>
<feature type="transmembrane region" description="Helical" evidence="18">
    <location>
        <begin position="589"/>
        <end position="608"/>
    </location>
</feature>
<evidence type="ECO:0000256" key="9">
    <source>
        <dbReference type="ARBA" id="ARBA00022741"/>
    </source>
</evidence>
<keyword evidence="11" id="KW-0460">Magnesium</keyword>
<dbReference type="FunCoup" id="A0A212FB94">
    <property type="interactions" value="987"/>
</dbReference>
<dbReference type="NCBIfam" id="TIGR01499">
    <property type="entry name" value="folC"/>
    <property type="match status" value="1"/>
</dbReference>
<keyword evidence="6" id="KW-0436">Ligase</keyword>
<keyword evidence="13 18" id="KW-0472">Membrane</keyword>
<feature type="transmembrane region" description="Helical" evidence="18">
    <location>
        <begin position="614"/>
        <end position="632"/>
    </location>
</feature>
<dbReference type="UniPathway" id="UPA00850"/>
<dbReference type="SUPFAM" id="SSF53244">
    <property type="entry name" value="MurD-like peptide ligases, peptide-binding domain"/>
    <property type="match status" value="1"/>
</dbReference>
<keyword evidence="7 18" id="KW-0812">Transmembrane</keyword>
<sequence length="858" mass="96608">MLSIGIARVIVVNRVFSLRMTSTKMSYEDAVQKLNLLQSNKSTIDQIRKGLRNGEKCNNLKDMENYLSRTGVTMSMLDTLSVIHVAGTKGKGSTSAMCDSILRSYGFRTGFYSSPHLVAVRERIQLEGQILSKEKFAYYFHQVYGSLSATQAFEGDMPKYFSFLTVLAFNVFLKEKVDVAIIEVGIGGVVDYTNVLRKVPVVGITPLGLDHTSILGNTLPEIAAAKAGIMKPGCEAYTVHQAPEAMDVLEKVAKDVKCSLNIVPELSSYKYENGLKLSIYLEAYAMNASLAIQLSHAWIRRTRGSIKPMVPRNGTCKIDDHILVDVLTKETVKGLKEFRWPGRYQIVKTDYAEFYLDGAHTKESMDICAKWFTDSNRSSAQALIFSATGDRDSKVLLESLRDIDFHKVYFVIPSSYKKLSKNNDNFYMMEHKDLLTRCKSQASIWKNINGNSIVNVYECVADALESIKEIKADSSVLVTAEVMMHMWMWFGYDLGDFLFSGLVVNTRWSFALTWIVLFFVALLFEGSKVYLARVQREALRKLRPHGSDERRNLLCERDREQANAMEATTSRNTSSGQVSKTLVNGHQTLVFVVHNVVGYLLMLAVMIYNVHLMLAVVFGMMLGYFLFGTKLTRLQMQCFSTKRVVICTPECDDTDRCNTEKCSWEVCEGKLCKEMDALELQQADTAYTRKYTPTTMLYVGTENSTPPLLNTSMDSQSSDIFVCQTRTCIQPSHYFPANTQDGGEHSNASCYYGAKRCPSKVAKFKKMQSGVHCHHDSEKEDSPSVEDAQLLHSERRGCCKKLEPPPEEQRCKSSQNTTVVIHEESHSEDADTQSRENSPQISCCHSKSTRDSQEQIVT</sequence>
<dbReference type="EMBL" id="AGBW02009363">
    <property type="protein sequence ID" value="OWR51000.1"/>
    <property type="molecule type" value="Genomic_DNA"/>
</dbReference>
<dbReference type="GO" id="GO:0016020">
    <property type="term" value="C:membrane"/>
    <property type="evidence" value="ECO:0007669"/>
    <property type="project" value="UniProtKB-SubCell"/>
</dbReference>
<dbReference type="PROSITE" id="PS01011">
    <property type="entry name" value="FOLYLPOLYGLU_SYNT_1"/>
    <property type="match status" value="1"/>
</dbReference>
<dbReference type="PANTHER" id="PTHR11136:SF5">
    <property type="entry name" value="FOLYLPOLYGLUTAMATE SYNTHASE, MITOCHONDRIAL"/>
    <property type="match status" value="1"/>
</dbReference>
<evidence type="ECO:0000313" key="20">
    <source>
        <dbReference type="Proteomes" id="UP000007151"/>
    </source>
</evidence>
<evidence type="ECO:0000256" key="12">
    <source>
        <dbReference type="ARBA" id="ARBA00022989"/>
    </source>
</evidence>
<evidence type="ECO:0000256" key="16">
    <source>
        <dbReference type="ARBA" id="ARBA00047493"/>
    </source>
</evidence>
<reference evidence="19 20" key="1">
    <citation type="journal article" date="2011" name="Cell">
        <title>The monarch butterfly genome yields insights into long-distance migration.</title>
        <authorList>
            <person name="Zhan S."/>
            <person name="Merlin C."/>
            <person name="Boore J.L."/>
            <person name="Reppert S.M."/>
        </authorList>
    </citation>
    <scope>NUCLEOTIDE SEQUENCE [LARGE SCALE GENOMIC DNA]</scope>
    <source>
        <strain evidence="19">F-2</strain>
    </source>
</reference>
<feature type="transmembrane region" description="Helical" evidence="18">
    <location>
        <begin position="512"/>
        <end position="531"/>
    </location>
</feature>
<evidence type="ECO:0000256" key="13">
    <source>
        <dbReference type="ARBA" id="ARBA00023136"/>
    </source>
</evidence>
<keyword evidence="5" id="KW-0554">One-carbon metabolism</keyword>
<accession>A0A212FB94</accession>
<evidence type="ECO:0000256" key="1">
    <source>
        <dbReference type="ARBA" id="ARBA00004370"/>
    </source>
</evidence>
<evidence type="ECO:0000256" key="7">
    <source>
        <dbReference type="ARBA" id="ARBA00022692"/>
    </source>
</evidence>
<evidence type="ECO:0000256" key="14">
    <source>
        <dbReference type="ARBA" id="ARBA00030592"/>
    </source>
</evidence>
<dbReference type="KEGG" id="dpl:KGM_208845"/>
<dbReference type="STRING" id="278856.A0A212FB94"/>
<dbReference type="PANTHER" id="PTHR11136">
    <property type="entry name" value="FOLYLPOLYGLUTAMATE SYNTHASE-RELATED"/>
    <property type="match status" value="1"/>
</dbReference>
<dbReference type="InterPro" id="IPR036615">
    <property type="entry name" value="Mur_ligase_C_dom_sf"/>
</dbReference>
<dbReference type="PROSITE" id="PS01012">
    <property type="entry name" value="FOLYLPOLYGLU_SYNT_2"/>
    <property type="match status" value="1"/>
</dbReference>
<feature type="compositionally biased region" description="Basic and acidic residues" evidence="17">
    <location>
        <begin position="799"/>
        <end position="811"/>
    </location>
</feature>
<dbReference type="InterPro" id="IPR036565">
    <property type="entry name" value="Mur-like_cat_sf"/>
</dbReference>
<evidence type="ECO:0000256" key="5">
    <source>
        <dbReference type="ARBA" id="ARBA00022563"/>
    </source>
</evidence>
<feature type="region of interest" description="Disordered" evidence="17">
    <location>
        <begin position="799"/>
        <end position="858"/>
    </location>
</feature>
<dbReference type="GO" id="GO:0004326">
    <property type="term" value="F:tetrahydrofolylpolyglutamate synthase activity"/>
    <property type="evidence" value="ECO:0007669"/>
    <property type="project" value="UniProtKB-EC"/>
</dbReference>
<evidence type="ECO:0000256" key="6">
    <source>
        <dbReference type="ARBA" id="ARBA00022598"/>
    </source>
</evidence>
<evidence type="ECO:0000313" key="19">
    <source>
        <dbReference type="EMBL" id="OWR51000.1"/>
    </source>
</evidence>
<evidence type="ECO:0000256" key="4">
    <source>
        <dbReference type="ARBA" id="ARBA00013025"/>
    </source>
</evidence>
<evidence type="ECO:0000256" key="15">
    <source>
        <dbReference type="ARBA" id="ARBA00030876"/>
    </source>
</evidence>
<evidence type="ECO:0000256" key="17">
    <source>
        <dbReference type="SAM" id="MobiDB-lite"/>
    </source>
</evidence>
<keyword evidence="20" id="KW-1185">Reference proteome</keyword>
<dbReference type="GO" id="GO:0005829">
    <property type="term" value="C:cytosol"/>
    <property type="evidence" value="ECO:0007669"/>
    <property type="project" value="TreeGrafter"/>
</dbReference>
<dbReference type="Gene3D" id="3.90.190.20">
    <property type="entry name" value="Mur ligase, C-terminal domain"/>
    <property type="match status" value="1"/>
</dbReference>
<evidence type="ECO:0000256" key="10">
    <source>
        <dbReference type="ARBA" id="ARBA00022840"/>
    </source>
</evidence>